<keyword evidence="1" id="KW-0378">Hydrolase</keyword>
<feature type="compositionally biased region" description="Low complexity" evidence="2">
    <location>
        <begin position="27"/>
        <end position="38"/>
    </location>
</feature>
<dbReference type="SMART" id="SM00331">
    <property type="entry name" value="PP2C_SIG"/>
    <property type="match status" value="1"/>
</dbReference>
<dbReference type="CDD" id="cd16936">
    <property type="entry name" value="HATPase_RsbW-like"/>
    <property type="match status" value="1"/>
</dbReference>
<dbReference type="Gene3D" id="3.30.450.40">
    <property type="match status" value="1"/>
</dbReference>
<evidence type="ECO:0000259" key="3">
    <source>
        <dbReference type="SMART" id="SM00065"/>
    </source>
</evidence>
<organism evidence="5 6">
    <name type="scientific">Streptomyces viridiviolaceus</name>
    <dbReference type="NCBI Taxonomy" id="68282"/>
    <lineage>
        <taxon>Bacteria</taxon>
        <taxon>Bacillati</taxon>
        <taxon>Actinomycetota</taxon>
        <taxon>Actinomycetes</taxon>
        <taxon>Kitasatosporales</taxon>
        <taxon>Streptomycetaceae</taxon>
        <taxon>Streptomyces</taxon>
    </lineage>
</organism>
<dbReference type="SUPFAM" id="SSF55781">
    <property type="entry name" value="GAF domain-like"/>
    <property type="match status" value="1"/>
</dbReference>
<dbReference type="InterPro" id="IPR025751">
    <property type="entry name" value="RsbRD_N_dom"/>
</dbReference>
<dbReference type="InterPro" id="IPR003018">
    <property type="entry name" value="GAF"/>
</dbReference>
<dbReference type="SUPFAM" id="SSF81606">
    <property type="entry name" value="PP2C-like"/>
    <property type="match status" value="1"/>
</dbReference>
<gene>
    <name evidence="5" type="ORF">ACFQMH_25265</name>
</gene>
<evidence type="ECO:0000313" key="6">
    <source>
        <dbReference type="Proteomes" id="UP001596409"/>
    </source>
</evidence>
<dbReference type="InterPro" id="IPR052016">
    <property type="entry name" value="Bact_Sigma-Reg"/>
</dbReference>
<dbReference type="InterPro" id="IPR036890">
    <property type="entry name" value="HATPase_C_sf"/>
</dbReference>
<protein>
    <submittedName>
        <fullName evidence="5">SpoIIE family protein phosphatase</fullName>
    </submittedName>
</protein>
<dbReference type="SUPFAM" id="SSF55874">
    <property type="entry name" value="ATPase domain of HSP90 chaperone/DNA topoisomerase II/histidine kinase"/>
    <property type="match status" value="1"/>
</dbReference>
<proteinExistence type="predicted"/>
<dbReference type="Pfam" id="PF01590">
    <property type="entry name" value="GAF"/>
    <property type="match status" value="1"/>
</dbReference>
<dbReference type="EMBL" id="JBHSYM010000057">
    <property type="protein sequence ID" value="MFC7014953.1"/>
    <property type="molecule type" value="Genomic_DNA"/>
</dbReference>
<dbReference type="Gene3D" id="3.60.40.10">
    <property type="entry name" value="PPM-type phosphatase domain"/>
    <property type="match status" value="1"/>
</dbReference>
<dbReference type="PANTHER" id="PTHR43156">
    <property type="entry name" value="STAGE II SPORULATION PROTEIN E-RELATED"/>
    <property type="match status" value="1"/>
</dbReference>
<dbReference type="InterPro" id="IPR036457">
    <property type="entry name" value="PPM-type-like_dom_sf"/>
</dbReference>
<dbReference type="InterPro" id="IPR003594">
    <property type="entry name" value="HATPase_dom"/>
</dbReference>
<dbReference type="Pfam" id="PF07228">
    <property type="entry name" value="SpoIIE"/>
    <property type="match status" value="1"/>
</dbReference>
<dbReference type="InterPro" id="IPR001932">
    <property type="entry name" value="PPM-type_phosphatase-like_dom"/>
</dbReference>
<evidence type="ECO:0000259" key="4">
    <source>
        <dbReference type="SMART" id="SM00331"/>
    </source>
</evidence>
<accession>A0ABW2E9B3</accession>
<dbReference type="PANTHER" id="PTHR43156:SF2">
    <property type="entry name" value="STAGE II SPORULATION PROTEIN E"/>
    <property type="match status" value="1"/>
</dbReference>
<name>A0ABW2E9B3_9ACTN</name>
<comment type="caution">
    <text evidence="5">The sequence shown here is derived from an EMBL/GenBank/DDBJ whole genome shotgun (WGS) entry which is preliminary data.</text>
</comment>
<feature type="domain" description="GAF" evidence="3">
    <location>
        <begin position="255"/>
        <end position="420"/>
    </location>
</feature>
<keyword evidence="6" id="KW-1185">Reference proteome</keyword>
<reference evidence="6" key="1">
    <citation type="journal article" date="2019" name="Int. J. Syst. Evol. Microbiol.">
        <title>The Global Catalogue of Microorganisms (GCM) 10K type strain sequencing project: providing services to taxonomists for standard genome sequencing and annotation.</title>
        <authorList>
            <consortium name="The Broad Institute Genomics Platform"/>
            <consortium name="The Broad Institute Genome Sequencing Center for Infectious Disease"/>
            <person name="Wu L."/>
            <person name="Ma J."/>
        </authorList>
    </citation>
    <scope>NUCLEOTIDE SEQUENCE [LARGE SCALE GENOMIC DNA]</scope>
    <source>
        <strain evidence="6">JCM 4855</strain>
    </source>
</reference>
<evidence type="ECO:0000256" key="1">
    <source>
        <dbReference type="ARBA" id="ARBA00022801"/>
    </source>
</evidence>
<dbReference type="Pfam" id="PF13581">
    <property type="entry name" value="HATPase_c_2"/>
    <property type="match status" value="1"/>
</dbReference>
<dbReference type="SMART" id="SM00065">
    <property type="entry name" value="GAF"/>
    <property type="match status" value="1"/>
</dbReference>
<feature type="region of interest" description="Disordered" evidence="2">
    <location>
        <begin position="21"/>
        <end position="61"/>
    </location>
</feature>
<dbReference type="RefSeq" id="WP_308434690.1">
    <property type="nucleotide sequence ID" value="NZ_BMWA01000016.1"/>
</dbReference>
<feature type="domain" description="PPM-type phosphatase" evidence="4">
    <location>
        <begin position="441"/>
        <end position="665"/>
    </location>
</feature>
<dbReference type="InterPro" id="IPR029016">
    <property type="entry name" value="GAF-like_dom_sf"/>
</dbReference>
<dbReference type="Gene3D" id="3.30.565.10">
    <property type="entry name" value="Histidine kinase-like ATPase, C-terminal domain"/>
    <property type="match status" value="1"/>
</dbReference>
<sequence>MLAYTQRARLDGEVFPVTRTGQSALGPAAARPPTAASRSRSRLCDTELTDTEPAIASSSGSKQEQKGRIYYIHVMRTDVDALLRDIALRLRSRVGELVDALVTSMREQVPSVWAHDDLTDLATDAAHQHIDTVLQSLERGFDLSGVQAPPAAIDFARRLAECGGQITELLRAYRIGHAAALAMVREEAARHATDPQLRDAVAARLITGSFDYIDHTSEQAVMAFQHARDGRLQRRLIVVNEASRRIGTSLDIGRTAQELAEVGAEHLADFVTVDLLEAALREEDAPPAQDALMVRRVAQHPALGGCPQGVPTGHTHTFTTGSGPANALAAGQPVRHRITSADIPAWLTGSEALRRSLGDFGIHTVLLAPLWARGSPLGVAQFFRHHDAAPFDDDDLLLAQEVTSRAAVYIDNARMYTHERATALALQQSLLPDRVPRHGAVETAARYLPSGARAGVGGDWYDVIPLSGARTALVIGDVVGRGLYASATMGRLRTAVRTLADIDLMPDELLTHLDDVVIRLQHEEGQDLDEISATCLYAVYDPVTRLCSLASAGHALPAVALPMAGDRPAHPLQVHFVDAPTGPPLGLGGLPFETAQFELPEGSLLALFTDGLIKSTSRDLGLGLAELLEVLGGAGPSLEDVCDRLLGTLLPSRPADDVALLLARTRALDSGHVSTLELPSDPSVVARARTHATDQLAAWNLDDLAFSTELMVSELVTNAIRYGRPPISLRLILQSTLTCEVTDTATTSPRLRRARTFDEGGRGLFLVAQLAAKWGTRYTRDGKVIWAEQSLPDSFTGGAT</sequence>
<evidence type="ECO:0000313" key="5">
    <source>
        <dbReference type="EMBL" id="MFC7014953.1"/>
    </source>
</evidence>
<evidence type="ECO:0000256" key="2">
    <source>
        <dbReference type="SAM" id="MobiDB-lite"/>
    </source>
</evidence>
<dbReference type="Proteomes" id="UP001596409">
    <property type="component" value="Unassembled WGS sequence"/>
</dbReference>
<dbReference type="Pfam" id="PF14361">
    <property type="entry name" value="RsbRD_N"/>
    <property type="match status" value="1"/>
</dbReference>